<accession>A0AAW0BFZ6</accession>
<organism evidence="1 2">
    <name type="scientific">Paramarasmius palmivorus</name>
    <dbReference type="NCBI Taxonomy" id="297713"/>
    <lineage>
        <taxon>Eukaryota</taxon>
        <taxon>Fungi</taxon>
        <taxon>Dikarya</taxon>
        <taxon>Basidiomycota</taxon>
        <taxon>Agaricomycotina</taxon>
        <taxon>Agaricomycetes</taxon>
        <taxon>Agaricomycetidae</taxon>
        <taxon>Agaricales</taxon>
        <taxon>Marasmiineae</taxon>
        <taxon>Marasmiaceae</taxon>
        <taxon>Paramarasmius</taxon>
    </lineage>
</organism>
<dbReference type="AlphaFoldDB" id="A0AAW0BFZ6"/>
<dbReference type="Proteomes" id="UP001383192">
    <property type="component" value="Unassembled WGS sequence"/>
</dbReference>
<evidence type="ECO:0000313" key="2">
    <source>
        <dbReference type="Proteomes" id="UP001383192"/>
    </source>
</evidence>
<keyword evidence="2" id="KW-1185">Reference proteome</keyword>
<evidence type="ECO:0000313" key="1">
    <source>
        <dbReference type="EMBL" id="KAK7025586.1"/>
    </source>
</evidence>
<dbReference type="EMBL" id="JAYKXP010000111">
    <property type="protein sequence ID" value="KAK7025586.1"/>
    <property type="molecule type" value="Genomic_DNA"/>
</dbReference>
<protein>
    <submittedName>
        <fullName evidence="1">Uncharacterized protein</fullName>
    </submittedName>
</protein>
<gene>
    <name evidence="1" type="ORF">VNI00_015879</name>
</gene>
<reference evidence="1 2" key="1">
    <citation type="submission" date="2024-01" db="EMBL/GenBank/DDBJ databases">
        <title>A draft genome for a cacao thread blight-causing isolate of Paramarasmius palmivorus.</title>
        <authorList>
            <person name="Baruah I.K."/>
            <person name="Bukari Y."/>
            <person name="Amoako-Attah I."/>
            <person name="Meinhardt L.W."/>
            <person name="Bailey B.A."/>
            <person name="Cohen S.P."/>
        </authorList>
    </citation>
    <scope>NUCLEOTIDE SEQUENCE [LARGE SCALE GENOMIC DNA]</scope>
    <source>
        <strain evidence="1 2">GH-12</strain>
    </source>
</reference>
<name>A0AAW0BFZ6_9AGAR</name>
<comment type="caution">
    <text evidence="1">The sequence shown here is derived from an EMBL/GenBank/DDBJ whole genome shotgun (WGS) entry which is preliminary data.</text>
</comment>
<proteinExistence type="predicted"/>
<sequence>MVCPRYLNPKLQPRYHLCPLCSRMTILERLRGTRHALVRRSGRLRDTTSRQIEALRTANFFKSITPLPMIITYESIKFGNIHFICGLIPTVFYGPMWNGNIAHGVNLVTERFERAFPEEASPETGDEVLDRRFAYLRRNEIRGILYRLIRLEYPPGHRLMFLANSVRQHFSQDDYENATDTVDLPYMSKQKVAHHIETVMPDKWRDRAREALISGDGNLALISRVDV</sequence>